<protein>
    <submittedName>
        <fullName evidence="1">Uncharacterized protein</fullName>
    </submittedName>
</protein>
<dbReference type="AlphaFoldDB" id="A0AAX1KE46"/>
<dbReference type="EMBL" id="CP066820">
    <property type="protein sequence ID" value="QQM62603.1"/>
    <property type="molecule type" value="Genomic_DNA"/>
</dbReference>
<reference evidence="1 2" key="1">
    <citation type="submission" date="2020-12" db="EMBL/GenBank/DDBJ databases">
        <title>Whole genome sequencing of Lactobacillus plantarum PC518.</title>
        <authorList>
            <person name="Guo Q."/>
        </authorList>
    </citation>
    <scope>NUCLEOTIDE SEQUENCE [LARGE SCALE GENOMIC DNA]</scope>
    <source>
        <strain evidence="1 2">PC518</strain>
        <plasmid evidence="1 2">unnamed3</plasmid>
    </source>
</reference>
<accession>A0AAX1KE46</accession>
<gene>
    <name evidence="1" type="ORF">JH395_15625</name>
</gene>
<evidence type="ECO:0000313" key="2">
    <source>
        <dbReference type="Proteomes" id="UP000595466"/>
    </source>
</evidence>
<keyword evidence="1" id="KW-0614">Plasmid</keyword>
<dbReference type="Proteomes" id="UP000595466">
    <property type="component" value="Plasmid unnamed3"/>
</dbReference>
<dbReference type="RefSeq" id="WP_155760105.1">
    <property type="nucleotide sequence ID" value="NZ_CP065805.1"/>
</dbReference>
<evidence type="ECO:0000313" key="1">
    <source>
        <dbReference type="EMBL" id="QQM62603.1"/>
    </source>
</evidence>
<name>A0AAX1KE46_LACPN</name>
<geneLocation type="plasmid" evidence="1 2">
    <name>unnamed3</name>
</geneLocation>
<proteinExistence type="predicted"/>
<organism evidence="1 2">
    <name type="scientific">Lactiplantibacillus plantarum</name>
    <name type="common">Lactobacillus plantarum</name>
    <dbReference type="NCBI Taxonomy" id="1590"/>
    <lineage>
        <taxon>Bacteria</taxon>
        <taxon>Bacillati</taxon>
        <taxon>Bacillota</taxon>
        <taxon>Bacilli</taxon>
        <taxon>Lactobacillales</taxon>
        <taxon>Lactobacillaceae</taxon>
        <taxon>Lactiplantibacillus</taxon>
    </lineage>
</organism>
<sequence length="57" mass="6860">MMLQKDIMDRLDQLPEDNRQIILELVNMTEDSSKTDRAIRDRIQEEIEQVVMKERAK</sequence>